<comment type="caution">
    <text evidence="5">The sequence shown here is derived from an EMBL/GenBank/DDBJ whole genome shotgun (WGS) entry which is preliminary data.</text>
</comment>
<evidence type="ECO:0000313" key="5">
    <source>
        <dbReference type="EMBL" id="GGL26933.1"/>
    </source>
</evidence>
<name>A0A917RSG6_9NOCA</name>
<dbReference type="GO" id="GO:0003677">
    <property type="term" value="F:DNA binding"/>
    <property type="evidence" value="ECO:0007669"/>
    <property type="project" value="UniProtKB-KW"/>
</dbReference>
<gene>
    <name evidence="5" type="ORF">GCM10011588_47140</name>
</gene>
<dbReference type="Pfam" id="PF00392">
    <property type="entry name" value="GntR"/>
    <property type="match status" value="1"/>
</dbReference>
<organism evidence="5 6">
    <name type="scientific">Nocardia jinanensis</name>
    <dbReference type="NCBI Taxonomy" id="382504"/>
    <lineage>
        <taxon>Bacteria</taxon>
        <taxon>Bacillati</taxon>
        <taxon>Actinomycetota</taxon>
        <taxon>Actinomycetes</taxon>
        <taxon>Mycobacteriales</taxon>
        <taxon>Nocardiaceae</taxon>
        <taxon>Nocardia</taxon>
    </lineage>
</organism>
<dbReference type="SMART" id="SM00345">
    <property type="entry name" value="HTH_GNTR"/>
    <property type="match status" value="1"/>
</dbReference>
<accession>A0A917RSG6</accession>
<evidence type="ECO:0000256" key="3">
    <source>
        <dbReference type="ARBA" id="ARBA00023163"/>
    </source>
</evidence>
<dbReference type="PANTHER" id="PTHR44846:SF17">
    <property type="entry name" value="GNTR-FAMILY TRANSCRIPTIONAL REGULATOR"/>
    <property type="match status" value="1"/>
</dbReference>
<dbReference type="SUPFAM" id="SSF46785">
    <property type="entry name" value="Winged helix' DNA-binding domain"/>
    <property type="match status" value="1"/>
</dbReference>
<evidence type="ECO:0000259" key="4">
    <source>
        <dbReference type="PROSITE" id="PS50949"/>
    </source>
</evidence>
<dbReference type="InterPro" id="IPR036390">
    <property type="entry name" value="WH_DNA-bd_sf"/>
</dbReference>
<evidence type="ECO:0000256" key="1">
    <source>
        <dbReference type="ARBA" id="ARBA00023015"/>
    </source>
</evidence>
<dbReference type="Proteomes" id="UP000638263">
    <property type="component" value="Unassembled WGS sequence"/>
</dbReference>
<protein>
    <submittedName>
        <fullName evidence="5">Trehalose operon repressor</fullName>
    </submittedName>
</protein>
<dbReference type="InterPro" id="IPR050679">
    <property type="entry name" value="Bact_HTH_transcr_reg"/>
</dbReference>
<keyword evidence="3" id="KW-0804">Transcription</keyword>
<reference evidence="5" key="1">
    <citation type="journal article" date="2014" name="Int. J. Syst. Evol. Microbiol.">
        <title>Complete genome sequence of Corynebacterium casei LMG S-19264T (=DSM 44701T), isolated from a smear-ripened cheese.</title>
        <authorList>
            <consortium name="US DOE Joint Genome Institute (JGI-PGF)"/>
            <person name="Walter F."/>
            <person name="Albersmeier A."/>
            <person name="Kalinowski J."/>
            <person name="Ruckert C."/>
        </authorList>
    </citation>
    <scope>NUCLEOTIDE SEQUENCE</scope>
    <source>
        <strain evidence="5">CGMCC 4.3508</strain>
    </source>
</reference>
<reference evidence="5" key="2">
    <citation type="submission" date="2020-09" db="EMBL/GenBank/DDBJ databases">
        <authorList>
            <person name="Sun Q."/>
            <person name="Zhou Y."/>
        </authorList>
    </citation>
    <scope>NUCLEOTIDE SEQUENCE</scope>
    <source>
        <strain evidence="5">CGMCC 4.3508</strain>
    </source>
</reference>
<dbReference type="GO" id="GO:0003700">
    <property type="term" value="F:DNA-binding transcription factor activity"/>
    <property type="evidence" value="ECO:0007669"/>
    <property type="project" value="InterPro"/>
</dbReference>
<evidence type="ECO:0000313" key="6">
    <source>
        <dbReference type="Proteomes" id="UP000638263"/>
    </source>
</evidence>
<proteinExistence type="predicted"/>
<feature type="domain" description="HTH gntR-type" evidence="4">
    <location>
        <begin position="4"/>
        <end position="72"/>
    </location>
</feature>
<dbReference type="Gene3D" id="1.10.10.10">
    <property type="entry name" value="Winged helix-like DNA-binding domain superfamily/Winged helix DNA-binding domain"/>
    <property type="match status" value="1"/>
</dbReference>
<keyword evidence="2" id="KW-0238">DNA-binding</keyword>
<keyword evidence="1" id="KW-0805">Transcription regulation</keyword>
<evidence type="ECO:0000256" key="2">
    <source>
        <dbReference type="ARBA" id="ARBA00023125"/>
    </source>
</evidence>
<dbReference type="AlphaFoldDB" id="A0A917RSG6"/>
<dbReference type="InterPro" id="IPR000524">
    <property type="entry name" value="Tscrpt_reg_HTH_GntR"/>
</dbReference>
<dbReference type="PROSITE" id="PS50949">
    <property type="entry name" value="HTH_GNTR"/>
    <property type="match status" value="1"/>
</dbReference>
<dbReference type="PANTHER" id="PTHR44846">
    <property type="entry name" value="MANNOSYL-D-GLYCERATE TRANSPORT/METABOLISM SYSTEM REPRESSOR MNGR-RELATED"/>
    <property type="match status" value="1"/>
</dbReference>
<keyword evidence="6" id="KW-1185">Reference proteome</keyword>
<sequence>MGSRTVVADVADELARRVAAGEYQPGELMPSVRQVAEEFEMNRATAQLTLGRLESYGFVEARRGKGFTIREVRAAGGLDVYRHLFRFSIPMPEVAIEMFRDIVEVERGIVMDALLSYTGLAHGVAAAAGVDLAELKTEVDALETLARLDVPDYRRILAIEIGVVRKLLVALESSMQRAILNSIGEMVLEVPEAVDAYFAGAADLHVLVWRALIAVWESESGPTPAQLALFEDLFGMYHNKVVARFEELLDAAGEAEEVHAATA</sequence>
<dbReference type="EMBL" id="BMMH01000010">
    <property type="protein sequence ID" value="GGL26933.1"/>
    <property type="molecule type" value="Genomic_DNA"/>
</dbReference>
<dbReference type="CDD" id="cd07377">
    <property type="entry name" value="WHTH_GntR"/>
    <property type="match status" value="1"/>
</dbReference>
<dbReference type="InterPro" id="IPR036388">
    <property type="entry name" value="WH-like_DNA-bd_sf"/>
</dbReference>
<dbReference type="GO" id="GO:0045892">
    <property type="term" value="P:negative regulation of DNA-templated transcription"/>
    <property type="evidence" value="ECO:0007669"/>
    <property type="project" value="TreeGrafter"/>
</dbReference>
<dbReference type="RefSeq" id="WP_058856127.1">
    <property type="nucleotide sequence ID" value="NZ_BMMH01000010.1"/>
</dbReference>